<keyword evidence="1 2" id="KW-0175">Coiled coil</keyword>
<evidence type="ECO:0000256" key="3">
    <source>
        <dbReference type="SAM" id="MobiDB-lite"/>
    </source>
</evidence>
<evidence type="ECO:0000256" key="1">
    <source>
        <dbReference type="ARBA" id="ARBA00023054"/>
    </source>
</evidence>
<feature type="region of interest" description="Disordered" evidence="3">
    <location>
        <begin position="283"/>
        <end position="305"/>
    </location>
</feature>
<dbReference type="AlphaFoldDB" id="A0A433SRM1"/>
<gene>
    <name evidence="5" type="ORF">EGW08_020324</name>
</gene>
<evidence type="ECO:0000313" key="6">
    <source>
        <dbReference type="Proteomes" id="UP000271974"/>
    </source>
</evidence>
<dbReference type="Proteomes" id="UP000271974">
    <property type="component" value="Unassembled WGS sequence"/>
</dbReference>
<dbReference type="Pfam" id="PF13838">
    <property type="entry name" value="Clathrin_H_link"/>
    <property type="match status" value="1"/>
</dbReference>
<proteinExistence type="predicted"/>
<feature type="compositionally biased region" description="Basic and acidic residues" evidence="3">
    <location>
        <begin position="647"/>
        <end position="662"/>
    </location>
</feature>
<dbReference type="SUPFAM" id="SSF48371">
    <property type="entry name" value="ARM repeat"/>
    <property type="match status" value="1"/>
</dbReference>
<reference evidence="5 6" key="1">
    <citation type="submission" date="2019-01" db="EMBL/GenBank/DDBJ databases">
        <title>A draft genome assembly of the solar-powered sea slug Elysia chlorotica.</title>
        <authorList>
            <person name="Cai H."/>
            <person name="Li Q."/>
            <person name="Fang X."/>
            <person name="Li J."/>
            <person name="Curtis N.E."/>
            <person name="Altenburger A."/>
            <person name="Shibata T."/>
            <person name="Feng M."/>
            <person name="Maeda T."/>
            <person name="Schwartz J.A."/>
            <person name="Shigenobu S."/>
            <person name="Lundholm N."/>
            <person name="Nishiyama T."/>
            <person name="Yang H."/>
            <person name="Hasebe M."/>
            <person name="Li S."/>
            <person name="Pierce S.K."/>
            <person name="Wang J."/>
        </authorList>
    </citation>
    <scope>NUCLEOTIDE SEQUENCE [LARGE SCALE GENOMIC DNA]</scope>
    <source>
        <strain evidence="5">EC2010</strain>
        <tissue evidence="5">Whole organism of an adult</tissue>
    </source>
</reference>
<dbReference type="STRING" id="188477.A0A433SRM1"/>
<feature type="coiled-coil region" evidence="2">
    <location>
        <begin position="113"/>
        <end position="154"/>
    </location>
</feature>
<dbReference type="Gene3D" id="1.25.40.30">
    <property type="match status" value="1"/>
</dbReference>
<dbReference type="EMBL" id="RQTK01001141">
    <property type="protein sequence ID" value="RUS71911.1"/>
    <property type="molecule type" value="Genomic_DNA"/>
</dbReference>
<keyword evidence="6" id="KW-1185">Reference proteome</keyword>
<protein>
    <recommendedName>
        <fullName evidence="4">Translin-associated factor X-interacting protein 1 N-terminal domain-containing protein</fullName>
    </recommendedName>
</protein>
<sequence>MSSSRSSSVTPTPSYHKLPPIITTESDRLFLKDVNTFIDTELNKIDHLDEEQRYMVYKAVFNKVIDHVRAYKPILTSIKKEYEDTIETIKKGQREANFLQGKLKAMASEPSTLRNYKKRADELEERVNLVRKENDSLQSELEEIQAIRKDRERRPKTAETPKRQLKKDSRLIPGLTLEETTDMKILQKKFDTLDRQLKEVNISLKARFLPKSHKLQLKETLDEKVAYRDKLLWQSQVYKTRGQKLKIALEAAQAYNQMKPPHQTVGDAVIIAFHQASGTLRAEMEKADGEQSEATHASFEDDDPNKEKEAEMMLEYIERFNELFEDGHFEQAAVHAANSPKGILRTQATLAKFRDVKSPVGSGRSPLLAFCDALMSSVKAAGNKPNEALSMDCMGASLGENRLELAYHWLSQDRLTLSHGLGRMIAEHCSCPVPCRCGCQALAQAVFVRLKAHDDVLLSMLRQGKMQGALQYGKLWFCINSDNVGELLAISPCQQFVDGLMESENGGRKPILNISLGKLMEALIHLDLPELIGNLIKEMLDFHQESKGRAFPILSLQRAVVLDRDSVSSQQWMNIVEYLGAHGQEEMGLQLLAMTTVVDTLYLAWATVNEDKKVSFSTNVQTRSHSDAEAHREDDCDDDSSDGMSSRSRESTSIDHSSRETSPEVSMRQKVISNKSPAVSILKKQSSSSVGDTATSNEVSKPKVKKGVRLSGIQSPSADDDAGNTEIFSTSTPRGKGKGGQVIKFMNNDPYTSNPESCDESEV</sequence>
<feature type="region of interest" description="Disordered" evidence="3">
    <location>
        <begin position="616"/>
        <end position="763"/>
    </location>
</feature>
<dbReference type="InterPro" id="IPR012331">
    <property type="entry name" value="Clathrin_H-chain_linker"/>
</dbReference>
<evidence type="ECO:0000313" key="5">
    <source>
        <dbReference type="EMBL" id="RUS71911.1"/>
    </source>
</evidence>
<dbReference type="InterPro" id="IPR032755">
    <property type="entry name" value="TSNAXIP1_N"/>
</dbReference>
<name>A0A433SRM1_ELYCH</name>
<evidence type="ECO:0000256" key="2">
    <source>
        <dbReference type="SAM" id="Coils"/>
    </source>
</evidence>
<evidence type="ECO:0000259" key="4">
    <source>
        <dbReference type="Pfam" id="PF15739"/>
    </source>
</evidence>
<feature type="compositionally biased region" description="Polar residues" evidence="3">
    <location>
        <begin position="671"/>
        <end position="699"/>
    </location>
</feature>
<dbReference type="Pfam" id="PF15739">
    <property type="entry name" value="TSNAXIP1_N"/>
    <property type="match status" value="1"/>
</dbReference>
<feature type="domain" description="Translin-associated factor X-interacting protein 1 N-terminal" evidence="4">
    <location>
        <begin position="36"/>
        <end position="144"/>
    </location>
</feature>
<dbReference type="OrthoDB" id="2113814at2759"/>
<accession>A0A433SRM1</accession>
<dbReference type="PANTHER" id="PTHR10292">
    <property type="entry name" value="CLATHRIN HEAVY CHAIN RELATED"/>
    <property type="match status" value="1"/>
</dbReference>
<dbReference type="PANTHER" id="PTHR10292:SF11">
    <property type="entry name" value="CLATHRIN HEAVY CHAIN LINKER DOMAIN-CONTAINING PROTEIN 1"/>
    <property type="match status" value="1"/>
</dbReference>
<comment type="caution">
    <text evidence="5">The sequence shown here is derived from an EMBL/GenBank/DDBJ whole genome shotgun (WGS) entry which is preliminary data.</text>
</comment>
<organism evidence="5 6">
    <name type="scientific">Elysia chlorotica</name>
    <name type="common">Eastern emerald elysia</name>
    <name type="synonym">Sea slug</name>
    <dbReference type="NCBI Taxonomy" id="188477"/>
    <lineage>
        <taxon>Eukaryota</taxon>
        <taxon>Metazoa</taxon>
        <taxon>Spiralia</taxon>
        <taxon>Lophotrochozoa</taxon>
        <taxon>Mollusca</taxon>
        <taxon>Gastropoda</taxon>
        <taxon>Heterobranchia</taxon>
        <taxon>Euthyneura</taxon>
        <taxon>Panpulmonata</taxon>
        <taxon>Sacoglossa</taxon>
        <taxon>Placobranchoidea</taxon>
        <taxon>Plakobranchidae</taxon>
        <taxon>Elysia</taxon>
    </lineage>
</organism>
<feature type="compositionally biased region" description="Basic and acidic residues" evidence="3">
    <location>
        <begin position="624"/>
        <end position="634"/>
    </location>
</feature>
<dbReference type="InterPro" id="IPR016024">
    <property type="entry name" value="ARM-type_fold"/>
</dbReference>